<dbReference type="AlphaFoldDB" id="A0A0S4JCV6"/>
<organism evidence="2 3">
    <name type="scientific">Bodo saltans</name>
    <name type="common">Flagellated protozoan</name>
    <dbReference type="NCBI Taxonomy" id="75058"/>
    <lineage>
        <taxon>Eukaryota</taxon>
        <taxon>Discoba</taxon>
        <taxon>Euglenozoa</taxon>
        <taxon>Kinetoplastea</taxon>
        <taxon>Metakinetoplastina</taxon>
        <taxon>Eubodonida</taxon>
        <taxon>Bodonidae</taxon>
        <taxon>Bodo</taxon>
    </lineage>
</organism>
<sequence length="186" mass="22190">MYFISPDVPKVNHVDPLSNSPGSDDSDEYHQDDFVPFDLEEQRSEIAHQRWRHHIQWCDRMNESQRMTHNNRRISLQILVNEAFHRDVSEARRRGDDTSPKELKRMWKNISERVKSEMEHCDNSASVLKNLSCMCVFISDNVCRQYGENVDARVRRIDKMRNSLERLREQGTLFHQESENREDDDN</sequence>
<dbReference type="VEuPathDB" id="TriTrypDB:BSAL_14305"/>
<reference evidence="3" key="1">
    <citation type="submission" date="2015-09" db="EMBL/GenBank/DDBJ databases">
        <authorList>
            <consortium name="Pathogen Informatics"/>
        </authorList>
    </citation>
    <scope>NUCLEOTIDE SEQUENCE [LARGE SCALE GENOMIC DNA]</scope>
    <source>
        <strain evidence="3">Lake Konstanz</strain>
    </source>
</reference>
<gene>
    <name evidence="2" type="ORF">BSAL_14305</name>
</gene>
<dbReference type="Proteomes" id="UP000051952">
    <property type="component" value="Unassembled WGS sequence"/>
</dbReference>
<keyword evidence="3" id="KW-1185">Reference proteome</keyword>
<feature type="region of interest" description="Disordered" evidence="1">
    <location>
        <begin position="1"/>
        <end position="31"/>
    </location>
</feature>
<protein>
    <submittedName>
        <fullName evidence="2">Uncharacterized protein</fullName>
    </submittedName>
</protein>
<dbReference type="EMBL" id="CYKH01001627">
    <property type="protein sequence ID" value="CUG88232.1"/>
    <property type="molecule type" value="Genomic_DNA"/>
</dbReference>
<name>A0A0S4JCV6_BODSA</name>
<evidence type="ECO:0000256" key="1">
    <source>
        <dbReference type="SAM" id="MobiDB-lite"/>
    </source>
</evidence>
<evidence type="ECO:0000313" key="3">
    <source>
        <dbReference type="Proteomes" id="UP000051952"/>
    </source>
</evidence>
<evidence type="ECO:0000313" key="2">
    <source>
        <dbReference type="EMBL" id="CUG88232.1"/>
    </source>
</evidence>
<proteinExistence type="predicted"/>
<accession>A0A0S4JCV6</accession>